<reference evidence="2 3" key="2">
    <citation type="submission" date="2018-11" db="EMBL/GenBank/DDBJ databases">
        <authorList>
            <consortium name="Pathogen Informatics"/>
        </authorList>
    </citation>
    <scope>NUCLEOTIDE SEQUENCE [LARGE SCALE GENOMIC DNA]</scope>
</reference>
<proteinExistence type="predicted"/>
<name>A0A0M3IZD1_ANISI</name>
<keyword evidence="1" id="KW-1133">Transmembrane helix</keyword>
<dbReference type="EMBL" id="UYRR01000350">
    <property type="protein sequence ID" value="VDK17793.1"/>
    <property type="molecule type" value="Genomic_DNA"/>
</dbReference>
<keyword evidence="3" id="KW-1185">Reference proteome</keyword>
<feature type="transmembrane region" description="Helical" evidence="1">
    <location>
        <begin position="48"/>
        <end position="74"/>
    </location>
</feature>
<gene>
    <name evidence="2" type="ORF">ASIM_LOCUS514</name>
</gene>
<evidence type="ECO:0000313" key="4">
    <source>
        <dbReference type="WBParaSite" id="ASIM_0000061401-mRNA-1"/>
    </source>
</evidence>
<evidence type="ECO:0000256" key="1">
    <source>
        <dbReference type="SAM" id="Phobius"/>
    </source>
</evidence>
<dbReference type="Proteomes" id="UP000267096">
    <property type="component" value="Unassembled WGS sequence"/>
</dbReference>
<reference evidence="4" key="1">
    <citation type="submission" date="2017-02" db="UniProtKB">
        <authorList>
            <consortium name="WormBaseParasite"/>
        </authorList>
    </citation>
    <scope>IDENTIFICATION</scope>
</reference>
<keyword evidence="1" id="KW-0472">Membrane</keyword>
<organism evidence="4">
    <name type="scientific">Anisakis simplex</name>
    <name type="common">Herring worm</name>
    <dbReference type="NCBI Taxonomy" id="6269"/>
    <lineage>
        <taxon>Eukaryota</taxon>
        <taxon>Metazoa</taxon>
        <taxon>Ecdysozoa</taxon>
        <taxon>Nematoda</taxon>
        <taxon>Chromadorea</taxon>
        <taxon>Rhabditida</taxon>
        <taxon>Spirurina</taxon>
        <taxon>Ascaridomorpha</taxon>
        <taxon>Ascaridoidea</taxon>
        <taxon>Anisakidae</taxon>
        <taxon>Anisakis</taxon>
        <taxon>Anisakis simplex complex</taxon>
    </lineage>
</organism>
<dbReference type="AlphaFoldDB" id="A0A0M3IZD1"/>
<protein>
    <submittedName>
        <fullName evidence="2 4">Uncharacterized protein</fullName>
    </submittedName>
</protein>
<dbReference type="OrthoDB" id="5796971at2759"/>
<evidence type="ECO:0000313" key="2">
    <source>
        <dbReference type="EMBL" id="VDK17793.1"/>
    </source>
</evidence>
<dbReference type="WBParaSite" id="ASIM_0000061401-mRNA-1">
    <property type="protein sequence ID" value="ASIM_0000061401-mRNA-1"/>
    <property type="gene ID" value="ASIM_0000061401"/>
</dbReference>
<evidence type="ECO:0000313" key="3">
    <source>
        <dbReference type="Proteomes" id="UP000267096"/>
    </source>
</evidence>
<sequence>MTNETSSLFEISYLMDDNETASTSRSMDEIDATLSSDVDLDCSEELPWLIWLIVGIGVLAVIGVVSAIVTCIVWNKKKVIRRGSASDVRIVGVYNSLSQVTWPWWMVCCPKSVFERREQLKAMRQNSASNLDPYKRPPLPPINSDRQYLTVDGYQGGYVPPQRLPPIRLQSNNTATPMHTDTIPIHNNIQQDELFGIRIAGIKGVPVIEIPKNEQRHLPTPTQLSEDLKYP</sequence>
<keyword evidence="1" id="KW-0812">Transmembrane</keyword>
<accession>A0A0M3IZD1</accession>